<protein>
    <submittedName>
        <fullName evidence="2">Uncharacterized protein</fullName>
    </submittedName>
</protein>
<evidence type="ECO:0000313" key="3">
    <source>
        <dbReference type="Proteomes" id="UP000652761"/>
    </source>
</evidence>
<feature type="region of interest" description="Disordered" evidence="1">
    <location>
        <begin position="41"/>
        <end position="73"/>
    </location>
</feature>
<dbReference type="Proteomes" id="UP000652761">
    <property type="component" value="Unassembled WGS sequence"/>
</dbReference>
<feature type="compositionally biased region" description="Low complexity" evidence="1">
    <location>
        <begin position="61"/>
        <end position="73"/>
    </location>
</feature>
<dbReference type="EMBL" id="NMUH01004724">
    <property type="protein sequence ID" value="MQM10619.1"/>
    <property type="molecule type" value="Genomic_DNA"/>
</dbReference>
<keyword evidence="3" id="KW-1185">Reference proteome</keyword>
<evidence type="ECO:0000256" key="1">
    <source>
        <dbReference type="SAM" id="MobiDB-lite"/>
    </source>
</evidence>
<proteinExistence type="predicted"/>
<organism evidence="2 3">
    <name type="scientific">Colocasia esculenta</name>
    <name type="common">Wild taro</name>
    <name type="synonym">Arum esculentum</name>
    <dbReference type="NCBI Taxonomy" id="4460"/>
    <lineage>
        <taxon>Eukaryota</taxon>
        <taxon>Viridiplantae</taxon>
        <taxon>Streptophyta</taxon>
        <taxon>Embryophyta</taxon>
        <taxon>Tracheophyta</taxon>
        <taxon>Spermatophyta</taxon>
        <taxon>Magnoliopsida</taxon>
        <taxon>Liliopsida</taxon>
        <taxon>Araceae</taxon>
        <taxon>Aroideae</taxon>
        <taxon>Colocasieae</taxon>
        <taxon>Colocasia</taxon>
    </lineage>
</organism>
<evidence type="ECO:0000313" key="2">
    <source>
        <dbReference type="EMBL" id="MQM10619.1"/>
    </source>
</evidence>
<name>A0A843WLB9_COLES</name>
<comment type="caution">
    <text evidence="2">The sequence shown here is derived from an EMBL/GenBank/DDBJ whole genome shotgun (WGS) entry which is preliminary data.</text>
</comment>
<gene>
    <name evidence="2" type="ORF">Taro_043514</name>
</gene>
<sequence>MMRGLSYLDGSHVGFRGVRHIPFLLPAILRRWSTHTFQDQCMHGESSRGGTRSQDPRISLELEPSGSLLPILI</sequence>
<reference evidence="2" key="1">
    <citation type="submission" date="2017-07" db="EMBL/GenBank/DDBJ databases">
        <title>Taro Niue Genome Assembly and Annotation.</title>
        <authorList>
            <person name="Atibalentja N."/>
            <person name="Keating K."/>
            <person name="Fields C.J."/>
        </authorList>
    </citation>
    <scope>NUCLEOTIDE SEQUENCE</scope>
    <source>
        <strain evidence="2">Niue_2</strain>
        <tissue evidence="2">Leaf</tissue>
    </source>
</reference>
<accession>A0A843WLB9</accession>
<dbReference type="AlphaFoldDB" id="A0A843WLB9"/>